<feature type="transmembrane region" description="Helical" evidence="1">
    <location>
        <begin position="54"/>
        <end position="72"/>
    </location>
</feature>
<keyword evidence="1" id="KW-0472">Membrane</keyword>
<dbReference type="RefSeq" id="WP_213356281.1">
    <property type="nucleotide sequence ID" value="NZ_JAHBGB010000044.1"/>
</dbReference>
<dbReference type="InterPro" id="IPR009935">
    <property type="entry name" value="DUF1467"/>
</dbReference>
<gene>
    <name evidence="2" type="ORF">ACFSNC_20465</name>
</gene>
<feature type="transmembrane region" description="Helical" evidence="1">
    <location>
        <begin position="6"/>
        <end position="27"/>
    </location>
</feature>
<dbReference type="EMBL" id="JBHUHD010000001">
    <property type="protein sequence ID" value="MFD2142789.1"/>
    <property type="molecule type" value="Genomic_DNA"/>
</dbReference>
<dbReference type="Pfam" id="PF07330">
    <property type="entry name" value="DUF1467"/>
    <property type="match status" value="1"/>
</dbReference>
<keyword evidence="3" id="KW-1185">Reference proteome</keyword>
<dbReference type="Proteomes" id="UP001597299">
    <property type="component" value="Unassembled WGS sequence"/>
</dbReference>
<name>A0ABW4Z2M9_9HYPH</name>
<evidence type="ECO:0000313" key="2">
    <source>
        <dbReference type="EMBL" id="MFD2142789.1"/>
    </source>
</evidence>
<organism evidence="2 3">
    <name type="scientific">Ancylobacter oerskovii</name>
    <dbReference type="NCBI Taxonomy" id="459519"/>
    <lineage>
        <taxon>Bacteria</taxon>
        <taxon>Pseudomonadati</taxon>
        <taxon>Pseudomonadota</taxon>
        <taxon>Alphaproteobacteria</taxon>
        <taxon>Hyphomicrobiales</taxon>
        <taxon>Xanthobacteraceae</taxon>
        <taxon>Ancylobacter</taxon>
    </lineage>
</organism>
<comment type="caution">
    <text evidence="2">The sequence shown here is derived from an EMBL/GenBank/DDBJ whole genome shotgun (WGS) entry which is preliminary data.</text>
</comment>
<sequence length="89" mass="10048">MFGIGTYIAIYFLVWWTVIFMTLPFGVRSQHEDGAVRDGTEPGAPQRPLLLRKAIATSLIAAVIVGLFAFLLETHRLTLDMFPMPFKTY</sequence>
<keyword evidence="1" id="KW-1133">Transmembrane helix</keyword>
<proteinExistence type="predicted"/>
<evidence type="ECO:0000256" key="1">
    <source>
        <dbReference type="SAM" id="Phobius"/>
    </source>
</evidence>
<protein>
    <submittedName>
        <fullName evidence="2">DUF1467 family protein</fullName>
    </submittedName>
</protein>
<evidence type="ECO:0000313" key="3">
    <source>
        <dbReference type="Proteomes" id="UP001597299"/>
    </source>
</evidence>
<reference evidence="3" key="1">
    <citation type="journal article" date="2019" name="Int. J. Syst. Evol. Microbiol.">
        <title>The Global Catalogue of Microorganisms (GCM) 10K type strain sequencing project: providing services to taxonomists for standard genome sequencing and annotation.</title>
        <authorList>
            <consortium name="The Broad Institute Genomics Platform"/>
            <consortium name="The Broad Institute Genome Sequencing Center for Infectious Disease"/>
            <person name="Wu L."/>
            <person name="Ma J."/>
        </authorList>
    </citation>
    <scope>NUCLEOTIDE SEQUENCE [LARGE SCALE GENOMIC DNA]</scope>
    <source>
        <strain evidence="3">CCM 7435</strain>
    </source>
</reference>
<accession>A0ABW4Z2M9</accession>
<keyword evidence="1" id="KW-0812">Transmembrane</keyword>